<protein>
    <submittedName>
        <fullName evidence="9">TolC family protein</fullName>
    </submittedName>
</protein>
<dbReference type="GO" id="GO:0009279">
    <property type="term" value="C:cell outer membrane"/>
    <property type="evidence" value="ECO:0007669"/>
    <property type="project" value="UniProtKB-SubCell"/>
</dbReference>
<comment type="similarity">
    <text evidence="2">Belongs to the outer membrane factor (OMF) (TC 1.B.17) family.</text>
</comment>
<gene>
    <name evidence="9" type="ORF">E0486_06785</name>
</gene>
<keyword evidence="3" id="KW-0813">Transport</keyword>
<feature type="chain" id="PRO_5020389380" evidence="8">
    <location>
        <begin position="29"/>
        <end position="463"/>
    </location>
</feature>
<feature type="signal peptide" evidence="8">
    <location>
        <begin position="1"/>
        <end position="28"/>
    </location>
</feature>
<dbReference type="AlphaFoldDB" id="A0A4V2WMY5"/>
<dbReference type="PANTHER" id="PTHR30026:SF20">
    <property type="entry name" value="OUTER MEMBRANE PROTEIN TOLC"/>
    <property type="match status" value="1"/>
</dbReference>
<evidence type="ECO:0000256" key="3">
    <source>
        <dbReference type="ARBA" id="ARBA00022448"/>
    </source>
</evidence>
<dbReference type="GO" id="GO:0015562">
    <property type="term" value="F:efflux transmembrane transporter activity"/>
    <property type="evidence" value="ECO:0007669"/>
    <property type="project" value="InterPro"/>
</dbReference>
<evidence type="ECO:0000313" key="10">
    <source>
        <dbReference type="Proteomes" id="UP000295164"/>
    </source>
</evidence>
<evidence type="ECO:0000256" key="4">
    <source>
        <dbReference type="ARBA" id="ARBA00022452"/>
    </source>
</evidence>
<sequence length="463" mass="50864">MNQEKTRRSKPVLGTLLLLAAGSLSAVAQAPAALQELRLKDAVTYALKANSDARKARLDVENAEYRVDEVRASALPQVTGTSALTYNPLLQKSALPNIFGANPNPNETILVAFGQKWNANAGIAVQQNLFNKSVFTGLKAARTSREFYQLNAQLTEEQVIEQVATNYYQVLVQRQQVAVVDSSLANTRRVAGVLQSLYQNGLAKKIDVDRINVNISNLETQRQQVLNGVALLENQLKLYMGMPIGTPVRIPDVDPARIAPQAVPATDSVDLTRRTEVLVLRKQGELLEQQKENYRNEYFPTLSLGGNYSYQGTGNTFPVFKGQSGGANWFPAAAVSLNLRVPIFNGGATKARIRQADISIRKLNEDINNASLGLNLAFENARTQINNNILTLSNQRANVRLAEQVFSNTQNNYNNGLATLTDLLDAERSLTEARSNLSSALLNYRVSEIQLVKARGQLQTLAQ</sequence>
<evidence type="ECO:0000256" key="5">
    <source>
        <dbReference type="ARBA" id="ARBA00022692"/>
    </source>
</evidence>
<dbReference type="PANTHER" id="PTHR30026">
    <property type="entry name" value="OUTER MEMBRANE PROTEIN TOLC"/>
    <property type="match status" value="1"/>
</dbReference>
<keyword evidence="4" id="KW-1134">Transmembrane beta strand</keyword>
<dbReference type="OrthoDB" id="367883at2"/>
<dbReference type="Pfam" id="PF02321">
    <property type="entry name" value="OEP"/>
    <property type="match status" value="2"/>
</dbReference>
<comment type="caution">
    <text evidence="9">The sequence shown here is derived from an EMBL/GenBank/DDBJ whole genome shotgun (WGS) entry which is preliminary data.</text>
</comment>
<organism evidence="9 10">
    <name type="scientific">Flaviaesturariibacter aridisoli</name>
    <dbReference type="NCBI Taxonomy" id="2545761"/>
    <lineage>
        <taxon>Bacteria</taxon>
        <taxon>Pseudomonadati</taxon>
        <taxon>Bacteroidota</taxon>
        <taxon>Chitinophagia</taxon>
        <taxon>Chitinophagales</taxon>
        <taxon>Chitinophagaceae</taxon>
        <taxon>Flaviaestuariibacter</taxon>
    </lineage>
</organism>
<keyword evidence="5" id="KW-0812">Transmembrane</keyword>
<comment type="subcellular location">
    <subcellularLocation>
        <location evidence="1">Cell outer membrane</location>
    </subcellularLocation>
</comment>
<reference evidence="9 10" key="1">
    <citation type="submission" date="2019-03" db="EMBL/GenBank/DDBJ databases">
        <authorList>
            <person name="Kim M.K.M."/>
        </authorList>
    </citation>
    <scope>NUCLEOTIDE SEQUENCE [LARGE SCALE GENOMIC DNA]</scope>
    <source>
        <strain evidence="9 10">17J68-15</strain>
    </source>
</reference>
<dbReference type="InterPro" id="IPR003423">
    <property type="entry name" value="OMP_efflux"/>
</dbReference>
<accession>A0A4V2WMY5</accession>
<dbReference type="Gene3D" id="1.20.1600.10">
    <property type="entry name" value="Outer membrane efflux proteins (OEP)"/>
    <property type="match status" value="1"/>
</dbReference>
<keyword evidence="7" id="KW-0998">Cell outer membrane</keyword>
<evidence type="ECO:0000256" key="1">
    <source>
        <dbReference type="ARBA" id="ARBA00004442"/>
    </source>
</evidence>
<name>A0A4V2WMY5_9BACT</name>
<evidence type="ECO:0000256" key="2">
    <source>
        <dbReference type="ARBA" id="ARBA00007613"/>
    </source>
</evidence>
<keyword evidence="10" id="KW-1185">Reference proteome</keyword>
<evidence type="ECO:0000256" key="6">
    <source>
        <dbReference type="ARBA" id="ARBA00023136"/>
    </source>
</evidence>
<dbReference type="GO" id="GO:0015288">
    <property type="term" value="F:porin activity"/>
    <property type="evidence" value="ECO:0007669"/>
    <property type="project" value="TreeGrafter"/>
</dbReference>
<dbReference type="GO" id="GO:1990281">
    <property type="term" value="C:efflux pump complex"/>
    <property type="evidence" value="ECO:0007669"/>
    <property type="project" value="TreeGrafter"/>
</dbReference>
<dbReference type="InterPro" id="IPR051906">
    <property type="entry name" value="TolC-like"/>
</dbReference>
<keyword evidence="8" id="KW-0732">Signal</keyword>
<evidence type="ECO:0000256" key="7">
    <source>
        <dbReference type="ARBA" id="ARBA00023237"/>
    </source>
</evidence>
<proteinExistence type="inferred from homology"/>
<dbReference type="Proteomes" id="UP000295164">
    <property type="component" value="Unassembled WGS sequence"/>
</dbReference>
<dbReference type="EMBL" id="SKFH01000007">
    <property type="protein sequence ID" value="TCZ73372.1"/>
    <property type="molecule type" value="Genomic_DNA"/>
</dbReference>
<evidence type="ECO:0000256" key="8">
    <source>
        <dbReference type="SAM" id="SignalP"/>
    </source>
</evidence>
<keyword evidence="6" id="KW-0472">Membrane</keyword>
<dbReference type="SUPFAM" id="SSF56954">
    <property type="entry name" value="Outer membrane efflux proteins (OEP)"/>
    <property type="match status" value="1"/>
</dbReference>
<dbReference type="RefSeq" id="WP_131851391.1">
    <property type="nucleotide sequence ID" value="NZ_SKFH01000007.1"/>
</dbReference>
<evidence type="ECO:0000313" key="9">
    <source>
        <dbReference type="EMBL" id="TCZ73372.1"/>
    </source>
</evidence>